<name>A0AA87Q8T3_RHIRH</name>
<proteinExistence type="predicted"/>
<dbReference type="PANTHER" id="PTHR46797">
    <property type="entry name" value="HTH-TYPE TRANSCRIPTIONAL REGULATOR"/>
    <property type="match status" value="1"/>
</dbReference>
<dbReference type="CDD" id="cd00093">
    <property type="entry name" value="HTH_XRE"/>
    <property type="match status" value="1"/>
</dbReference>
<sequence length="192" mass="20839">MLMMDDDLEIAIGARIKQLRIARGMTLDELANASAVSRAMISRIERAEASPTASLLARLCAALGLSLSSFFAEEEEDVSPLARSDAQPIWRDPETGYVRRAVSPAGTQSPVDLVEVTFPAGARVSFPPNAASRGMSQHVWLFEGEMEITVGEAVHRLMPGDCLFMGIGDGHVFHNPGDEPARYCVVLDRPRS</sequence>
<dbReference type="CDD" id="cd02209">
    <property type="entry name" value="cupin_XRE_C"/>
    <property type="match status" value="1"/>
</dbReference>
<dbReference type="Gene3D" id="2.60.120.10">
    <property type="entry name" value="Jelly Rolls"/>
    <property type="match status" value="1"/>
</dbReference>
<dbReference type="GO" id="GO:0005829">
    <property type="term" value="C:cytosol"/>
    <property type="evidence" value="ECO:0007669"/>
    <property type="project" value="TreeGrafter"/>
</dbReference>
<dbReference type="SUPFAM" id="SSF51182">
    <property type="entry name" value="RmlC-like cupins"/>
    <property type="match status" value="1"/>
</dbReference>
<dbReference type="PROSITE" id="PS50943">
    <property type="entry name" value="HTH_CROC1"/>
    <property type="match status" value="1"/>
</dbReference>
<dbReference type="AlphaFoldDB" id="A0AA87Q8T3"/>
<dbReference type="GO" id="GO:0003677">
    <property type="term" value="F:DNA binding"/>
    <property type="evidence" value="ECO:0007669"/>
    <property type="project" value="UniProtKB-KW"/>
</dbReference>
<dbReference type="SUPFAM" id="SSF47413">
    <property type="entry name" value="lambda repressor-like DNA-binding domains"/>
    <property type="match status" value="1"/>
</dbReference>
<dbReference type="InterPro" id="IPR014710">
    <property type="entry name" value="RmlC-like_jellyroll"/>
</dbReference>
<evidence type="ECO:0000313" key="4">
    <source>
        <dbReference type="Proteomes" id="UP000026941"/>
    </source>
</evidence>
<gene>
    <name evidence="3" type="ORF">RRH01S_08_01690</name>
</gene>
<evidence type="ECO:0000259" key="2">
    <source>
        <dbReference type="PROSITE" id="PS50943"/>
    </source>
</evidence>
<organism evidence="3 4">
    <name type="scientific">Rhizobium rhizogenes NBRC 13257</name>
    <dbReference type="NCBI Taxonomy" id="1220581"/>
    <lineage>
        <taxon>Bacteria</taxon>
        <taxon>Pseudomonadati</taxon>
        <taxon>Pseudomonadota</taxon>
        <taxon>Alphaproteobacteria</taxon>
        <taxon>Hyphomicrobiales</taxon>
        <taxon>Rhizobiaceae</taxon>
        <taxon>Rhizobium/Agrobacterium group</taxon>
        <taxon>Rhizobium</taxon>
    </lineage>
</organism>
<protein>
    <submittedName>
        <fullName evidence="3">Xre family DNA-binding protein</fullName>
    </submittedName>
</protein>
<dbReference type="Proteomes" id="UP000026941">
    <property type="component" value="Unassembled WGS sequence"/>
</dbReference>
<dbReference type="InterPro" id="IPR010982">
    <property type="entry name" value="Lambda_DNA-bd_dom_sf"/>
</dbReference>
<dbReference type="InterPro" id="IPR001387">
    <property type="entry name" value="Cro/C1-type_HTH"/>
</dbReference>
<dbReference type="InterPro" id="IPR011051">
    <property type="entry name" value="RmlC_Cupin_sf"/>
</dbReference>
<evidence type="ECO:0000313" key="3">
    <source>
        <dbReference type="EMBL" id="GAJ94431.1"/>
    </source>
</evidence>
<comment type="caution">
    <text evidence="3">The sequence shown here is derived from an EMBL/GenBank/DDBJ whole genome shotgun (WGS) entry which is preliminary data.</text>
</comment>
<reference evidence="3 4" key="1">
    <citation type="submission" date="2014-05" db="EMBL/GenBank/DDBJ databases">
        <title>Whole genome shotgun sequence of Rhizobium rhizogenes NBRC 13257.</title>
        <authorList>
            <person name="Katano-Makiyama Y."/>
            <person name="Hosoyama A."/>
            <person name="Hashimoto M."/>
            <person name="Hosoyama Y."/>
            <person name="Noguchi M."/>
            <person name="Tsuchikane K."/>
            <person name="Kimura A."/>
            <person name="Ohji S."/>
            <person name="Ichikawa N."/>
            <person name="Yamazoe A."/>
            <person name="Fujita N."/>
        </authorList>
    </citation>
    <scope>NUCLEOTIDE SEQUENCE [LARGE SCALE GENOMIC DNA]</scope>
    <source>
        <strain evidence="3 4">NBRC 13257</strain>
    </source>
</reference>
<dbReference type="Pfam" id="PF01381">
    <property type="entry name" value="HTH_3"/>
    <property type="match status" value="1"/>
</dbReference>
<evidence type="ECO:0000256" key="1">
    <source>
        <dbReference type="ARBA" id="ARBA00023125"/>
    </source>
</evidence>
<feature type="domain" description="HTH cro/C1-type" evidence="2">
    <location>
        <begin position="16"/>
        <end position="70"/>
    </location>
</feature>
<dbReference type="SMART" id="SM00530">
    <property type="entry name" value="HTH_XRE"/>
    <property type="match status" value="1"/>
</dbReference>
<dbReference type="Pfam" id="PF07883">
    <property type="entry name" value="Cupin_2"/>
    <property type="match status" value="1"/>
</dbReference>
<dbReference type="GO" id="GO:0003700">
    <property type="term" value="F:DNA-binding transcription factor activity"/>
    <property type="evidence" value="ECO:0007669"/>
    <property type="project" value="TreeGrafter"/>
</dbReference>
<dbReference type="InterPro" id="IPR013096">
    <property type="entry name" value="Cupin_2"/>
</dbReference>
<dbReference type="PANTHER" id="PTHR46797:SF10">
    <property type="entry name" value="BLR1115 PROTEIN"/>
    <property type="match status" value="1"/>
</dbReference>
<dbReference type="Gene3D" id="1.10.260.40">
    <property type="entry name" value="lambda repressor-like DNA-binding domains"/>
    <property type="match status" value="1"/>
</dbReference>
<dbReference type="InterPro" id="IPR050807">
    <property type="entry name" value="TransReg_Diox_bact_type"/>
</dbReference>
<accession>A0AA87Q8T3</accession>
<keyword evidence="1 3" id="KW-0238">DNA-binding</keyword>
<dbReference type="EMBL" id="BAYX01000008">
    <property type="protein sequence ID" value="GAJ94431.1"/>
    <property type="molecule type" value="Genomic_DNA"/>
</dbReference>